<reference evidence="2" key="1">
    <citation type="submission" date="2014-06" db="EMBL/GenBank/DDBJ databases">
        <authorList>
            <person name="Berkman P.J."/>
        </authorList>
    </citation>
    <scope>NUCLEOTIDE SEQUENCE [LARGE SCALE GENOMIC DNA]</scope>
</reference>
<evidence type="ECO:0000313" key="1">
    <source>
        <dbReference type="EMBL" id="CDS01695.1"/>
    </source>
</evidence>
<sequence length="45" mass="5268">MIERDVLLVPCRYHGGAMIFSTHYEDRQDKFAEPSHHRPASCQTH</sequence>
<keyword evidence="2" id="KW-1185">Reference proteome</keyword>
<gene>
    <name evidence="1" type="primary">SSCI72320.1</name>
</gene>
<dbReference type="Proteomes" id="UP000242770">
    <property type="component" value="Unassembled WGS sequence"/>
</dbReference>
<dbReference type="EMBL" id="CCFA01004349">
    <property type="protein sequence ID" value="CDS01695.1"/>
    <property type="molecule type" value="Genomic_DNA"/>
</dbReference>
<name>A0A0F7RYW2_9BASI</name>
<dbReference type="AlphaFoldDB" id="A0A0F7RYW2"/>
<accession>A0A0F7RYW2</accession>
<evidence type="ECO:0000313" key="2">
    <source>
        <dbReference type="Proteomes" id="UP000242770"/>
    </source>
</evidence>
<proteinExistence type="predicted"/>
<organism evidence="1 2">
    <name type="scientific">Sporisorium scitamineum</name>
    <dbReference type="NCBI Taxonomy" id="49012"/>
    <lineage>
        <taxon>Eukaryota</taxon>
        <taxon>Fungi</taxon>
        <taxon>Dikarya</taxon>
        <taxon>Basidiomycota</taxon>
        <taxon>Ustilaginomycotina</taxon>
        <taxon>Ustilaginomycetes</taxon>
        <taxon>Ustilaginales</taxon>
        <taxon>Ustilaginaceae</taxon>
        <taxon>Sporisorium</taxon>
    </lineage>
</organism>
<protein>
    <submittedName>
        <fullName evidence="1">Uncharacterized protein</fullName>
    </submittedName>
</protein>